<accession>A0A1Q8Q9P1</accession>
<dbReference type="STRING" id="1714264.BTO30_01205"/>
<name>A0A1Q8Q9P1_9BACI</name>
<proteinExistence type="predicted"/>
<dbReference type="EMBL" id="MSDU01000003">
    <property type="protein sequence ID" value="OLN24066.1"/>
    <property type="molecule type" value="Genomic_DNA"/>
</dbReference>
<reference evidence="1 2" key="1">
    <citation type="submission" date="2016-12" db="EMBL/GenBank/DDBJ databases">
        <title>Domibacillus antri genome sequencing.</title>
        <authorList>
            <person name="Verma A."/>
            <person name="Krishnamurthi S."/>
        </authorList>
    </citation>
    <scope>NUCLEOTIDE SEQUENCE [LARGE SCALE GENOMIC DNA]</scope>
    <source>
        <strain evidence="1 2">XD80</strain>
    </source>
</reference>
<gene>
    <name evidence="1" type="ORF">BTO30_01205</name>
</gene>
<dbReference type="AlphaFoldDB" id="A0A1Q8Q9P1"/>
<evidence type="ECO:0000313" key="2">
    <source>
        <dbReference type="Proteomes" id="UP000185568"/>
    </source>
</evidence>
<sequence length="140" mass="15825">MDRSKRRTDGALVFLVERNAACCIRMMTMYQKDLIVDTEFMKPSPVMNEEWVLGERGTIKIIAAESGILKELMIDYCLKKGYIHVIALSPSYLSADTISSIASQFFIRKGNILQFLSPRSISGSILLEKERVSMITIPTK</sequence>
<organism evidence="1 2">
    <name type="scientific">Domibacillus antri</name>
    <dbReference type="NCBI Taxonomy" id="1714264"/>
    <lineage>
        <taxon>Bacteria</taxon>
        <taxon>Bacillati</taxon>
        <taxon>Bacillota</taxon>
        <taxon>Bacilli</taxon>
        <taxon>Bacillales</taxon>
        <taxon>Bacillaceae</taxon>
        <taxon>Domibacillus</taxon>
    </lineage>
</organism>
<evidence type="ECO:0000313" key="1">
    <source>
        <dbReference type="EMBL" id="OLN24066.1"/>
    </source>
</evidence>
<comment type="caution">
    <text evidence="1">The sequence shown here is derived from an EMBL/GenBank/DDBJ whole genome shotgun (WGS) entry which is preliminary data.</text>
</comment>
<keyword evidence="2" id="KW-1185">Reference proteome</keyword>
<dbReference type="Proteomes" id="UP000185568">
    <property type="component" value="Unassembled WGS sequence"/>
</dbReference>
<dbReference type="OrthoDB" id="2972981at2"/>
<protein>
    <submittedName>
        <fullName evidence="1">Uncharacterized protein</fullName>
    </submittedName>
</protein>
<dbReference type="RefSeq" id="WP_143331887.1">
    <property type="nucleotide sequence ID" value="NZ_MSDU01000003.1"/>
</dbReference>